<dbReference type="FunFam" id="3.40.50.1170:FF:000001">
    <property type="entry name" value="L-asparaginase 2"/>
    <property type="match status" value="1"/>
</dbReference>
<protein>
    <recommendedName>
        <fullName evidence="2">asparaginase</fullName>
        <ecNumber evidence="2">3.5.1.1</ecNumber>
    </recommendedName>
</protein>
<dbReference type="PROSITE" id="PS00917">
    <property type="entry name" value="ASN_GLN_ASE_2"/>
    <property type="match status" value="1"/>
</dbReference>
<organism evidence="11 12">
    <name type="scientific">Ureibacillus massiliensis 4400831 = CIP 108448 = CCUG 49529</name>
    <dbReference type="NCBI Taxonomy" id="1211035"/>
    <lineage>
        <taxon>Bacteria</taxon>
        <taxon>Bacillati</taxon>
        <taxon>Bacillota</taxon>
        <taxon>Bacilli</taxon>
        <taxon>Bacillales</taxon>
        <taxon>Caryophanaceae</taxon>
        <taxon>Ureibacillus</taxon>
    </lineage>
</organism>
<dbReference type="PIRSF" id="PIRSF001220">
    <property type="entry name" value="L-ASNase_gatD"/>
    <property type="match status" value="1"/>
</dbReference>
<proteinExistence type="inferred from homology"/>
<dbReference type="Pfam" id="PF17763">
    <property type="entry name" value="Asparaginase_C"/>
    <property type="match status" value="1"/>
</dbReference>
<dbReference type="FunFam" id="3.40.50.40:FF:000003">
    <property type="entry name" value="L-asparaginase 2"/>
    <property type="match status" value="1"/>
</dbReference>
<dbReference type="Pfam" id="PF00710">
    <property type="entry name" value="Asparaginase"/>
    <property type="match status" value="1"/>
</dbReference>
<evidence type="ECO:0000259" key="10">
    <source>
        <dbReference type="Pfam" id="PF17763"/>
    </source>
</evidence>
<dbReference type="SUPFAM" id="SSF53774">
    <property type="entry name" value="Glutaminase/Asparaginase"/>
    <property type="match status" value="1"/>
</dbReference>
<comment type="caution">
    <text evidence="11">The sequence shown here is derived from an EMBL/GenBank/DDBJ whole genome shotgun (WGS) entry which is preliminary data.</text>
</comment>
<dbReference type="EC" id="3.5.1.1" evidence="2"/>
<gene>
    <name evidence="11" type="ORF">CD30_11790</name>
</gene>
<dbReference type="PROSITE" id="PS00144">
    <property type="entry name" value="ASN_GLN_ASE_1"/>
    <property type="match status" value="1"/>
</dbReference>
<keyword evidence="12" id="KW-1185">Reference proteome</keyword>
<dbReference type="PRINTS" id="PR00139">
    <property type="entry name" value="ASNGLNASE"/>
</dbReference>
<dbReference type="Proteomes" id="UP000030595">
    <property type="component" value="Unassembled WGS sequence"/>
</dbReference>
<comment type="similarity">
    <text evidence="1">Belongs to the asparaginase 1 family.</text>
</comment>
<dbReference type="InterPro" id="IPR027475">
    <property type="entry name" value="Asparaginase/glutaminase_AS2"/>
</dbReference>
<dbReference type="OrthoDB" id="9788068at2"/>
<dbReference type="SFLD" id="SFLDS00057">
    <property type="entry name" value="Glutaminase/Asparaginase"/>
    <property type="match status" value="1"/>
</dbReference>
<dbReference type="eggNOG" id="COG0252">
    <property type="taxonomic scope" value="Bacteria"/>
</dbReference>
<feature type="domain" description="L-asparaginase N-terminal" evidence="9">
    <location>
        <begin position="4"/>
        <end position="193"/>
    </location>
</feature>
<evidence type="ECO:0000256" key="4">
    <source>
        <dbReference type="ARBA" id="ARBA00049366"/>
    </source>
</evidence>
<accession>A0A0A3J5E4</accession>
<dbReference type="GO" id="GO:0004067">
    <property type="term" value="F:asparaginase activity"/>
    <property type="evidence" value="ECO:0007669"/>
    <property type="project" value="UniProtKB-UniRule"/>
</dbReference>
<feature type="domain" description="Asparaginase/glutaminase C-terminal" evidence="10">
    <location>
        <begin position="206"/>
        <end position="321"/>
    </location>
</feature>
<feature type="active site" description="O-isoaspartyl threonine intermediate" evidence="5">
    <location>
        <position position="12"/>
    </location>
</feature>
<dbReference type="InterPro" id="IPR036152">
    <property type="entry name" value="Asp/glu_Ase-like_sf"/>
</dbReference>
<dbReference type="CDD" id="cd08964">
    <property type="entry name" value="L-asparaginase_II"/>
    <property type="match status" value="1"/>
</dbReference>
<feature type="binding site" evidence="6">
    <location>
        <position position="55"/>
    </location>
    <ligand>
        <name>substrate</name>
    </ligand>
</feature>
<feature type="active site" evidence="8">
    <location>
        <position position="88"/>
    </location>
</feature>
<evidence type="ECO:0000313" key="11">
    <source>
        <dbReference type="EMBL" id="KGR90363.1"/>
    </source>
</evidence>
<feature type="binding site" evidence="6">
    <location>
        <begin position="88"/>
        <end position="89"/>
    </location>
    <ligand>
        <name>substrate</name>
    </ligand>
</feature>
<dbReference type="InterPro" id="IPR020827">
    <property type="entry name" value="Asparaginase/glutaminase_AS1"/>
</dbReference>
<dbReference type="Gene3D" id="3.40.50.40">
    <property type="match status" value="1"/>
</dbReference>
<evidence type="ECO:0000256" key="3">
    <source>
        <dbReference type="ARBA" id="ARBA00022801"/>
    </source>
</evidence>
<evidence type="ECO:0000256" key="5">
    <source>
        <dbReference type="PIRSR" id="PIRSR001220-1"/>
    </source>
</evidence>
<sequence length="322" mass="35210">MKTILLVHTGGTISMQINNETGAVQPSDANPLVGLSQQLNQYATIIETEAFHLPSPHITPVEMLSLRNTILDCIKKQPIDGVVITHGTDTLEETAYFLDLTTNLDIPIVLTGAMRSSNELGADGVYNIVSAIRVACDDQARNKGVLVVMNDEVHHAFNCTKTSTSSVNTFQSPQYGPLGLITKKQIHFHHTPIKRRFVEVEAIQKRVALFKVYAGMEADLMEAISYFNYDGVVLEGLGQGNVPPSVGNGIKKLIEKQIPVIIVSRCYNGIAEPVYNYDGGGKMLEDLGAIFATGISGQKARLKLLIGLNQVSNNIELREFFN</sequence>
<dbReference type="InterPro" id="IPR006034">
    <property type="entry name" value="Asparaginase/glutaminase-like"/>
</dbReference>
<dbReference type="GO" id="GO:0006528">
    <property type="term" value="P:asparagine metabolic process"/>
    <property type="evidence" value="ECO:0007669"/>
    <property type="project" value="InterPro"/>
</dbReference>
<dbReference type="InterPro" id="IPR004550">
    <property type="entry name" value="AsnASE_II"/>
</dbReference>
<dbReference type="PROSITE" id="PS51732">
    <property type="entry name" value="ASN_GLN_ASE_3"/>
    <property type="match status" value="1"/>
</dbReference>
<dbReference type="SMART" id="SM00870">
    <property type="entry name" value="Asparaginase"/>
    <property type="match status" value="1"/>
</dbReference>
<feature type="active site" evidence="7">
    <location>
        <position position="12"/>
    </location>
</feature>
<evidence type="ECO:0000256" key="8">
    <source>
        <dbReference type="PROSITE-ProRule" id="PRU10100"/>
    </source>
</evidence>
<evidence type="ECO:0000256" key="2">
    <source>
        <dbReference type="ARBA" id="ARBA00012920"/>
    </source>
</evidence>
<dbReference type="EMBL" id="JPVQ01000020">
    <property type="protein sequence ID" value="KGR90363.1"/>
    <property type="molecule type" value="Genomic_DNA"/>
</dbReference>
<evidence type="ECO:0000256" key="7">
    <source>
        <dbReference type="PROSITE-ProRule" id="PRU10099"/>
    </source>
</evidence>
<evidence type="ECO:0000259" key="9">
    <source>
        <dbReference type="Pfam" id="PF00710"/>
    </source>
</evidence>
<keyword evidence="3" id="KW-0378">Hydrolase</keyword>
<name>A0A0A3J5E4_9BACL</name>
<dbReference type="PANTHER" id="PTHR11707">
    <property type="entry name" value="L-ASPARAGINASE"/>
    <property type="match status" value="1"/>
</dbReference>
<dbReference type="InterPro" id="IPR037152">
    <property type="entry name" value="L-asparaginase_N_sf"/>
</dbReference>
<reference evidence="11 12" key="1">
    <citation type="submission" date="2014-02" db="EMBL/GenBank/DDBJ databases">
        <title>Draft genome sequence of Lysinibacillus massiliensis CCUG 49529.</title>
        <authorList>
            <person name="Zhang F."/>
            <person name="Wang G."/>
            <person name="Zhang L."/>
        </authorList>
    </citation>
    <scope>NUCLEOTIDE SEQUENCE [LARGE SCALE GENOMIC DNA]</scope>
    <source>
        <strain evidence="11 12">CCUG 49529</strain>
    </source>
</reference>
<dbReference type="PANTHER" id="PTHR11707:SF28">
    <property type="entry name" value="60 KDA LYSOPHOSPHOLIPASE"/>
    <property type="match status" value="1"/>
</dbReference>
<comment type="catalytic activity">
    <reaction evidence="4">
        <text>L-asparagine + H2O = L-aspartate + NH4(+)</text>
        <dbReference type="Rhea" id="RHEA:21016"/>
        <dbReference type="ChEBI" id="CHEBI:15377"/>
        <dbReference type="ChEBI" id="CHEBI:28938"/>
        <dbReference type="ChEBI" id="CHEBI:29991"/>
        <dbReference type="ChEBI" id="CHEBI:58048"/>
        <dbReference type="EC" id="3.5.1.1"/>
    </reaction>
</comment>
<evidence type="ECO:0000256" key="6">
    <source>
        <dbReference type="PIRSR" id="PIRSR001220-2"/>
    </source>
</evidence>
<dbReference type="RefSeq" id="WP_036176983.1">
    <property type="nucleotide sequence ID" value="NZ_AVCZ01000020.1"/>
</dbReference>
<dbReference type="InterPro" id="IPR027474">
    <property type="entry name" value="L-asparaginase_N"/>
</dbReference>
<dbReference type="Gene3D" id="3.40.50.1170">
    <property type="entry name" value="L-asparaginase, N-terminal domain"/>
    <property type="match status" value="1"/>
</dbReference>
<dbReference type="InterPro" id="IPR040919">
    <property type="entry name" value="Asparaginase_C"/>
</dbReference>
<dbReference type="PIRSF" id="PIRSF500176">
    <property type="entry name" value="L_ASNase"/>
    <property type="match status" value="1"/>
</dbReference>
<evidence type="ECO:0000256" key="1">
    <source>
        <dbReference type="ARBA" id="ARBA00010518"/>
    </source>
</evidence>
<evidence type="ECO:0000313" key="12">
    <source>
        <dbReference type="Proteomes" id="UP000030595"/>
    </source>
</evidence>
<dbReference type="InterPro" id="IPR027473">
    <property type="entry name" value="L-asparaginase_C"/>
</dbReference>
<dbReference type="AlphaFoldDB" id="A0A0A3J5E4"/>